<dbReference type="Pfam" id="PF24764">
    <property type="entry name" value="rva_4"/>
    <property type="match status" value="1"/>
</dbReference>
<evidence type="ECO:0000313" key="3">
    <source>
        <dbReference type="EMBL" id="KIM47144.1"/>
    </source>
</evidence>
<feature type="compositionally biased region" description="Acidic residues" evidence="1">
    <location>
        <begin position="475"/>
        <end position="490"/>
    </location>
</feature>
<reference evidence="4" key="2">
    <citation type="submission" date="2015-01" db="EMBL/GenBank/DDBJ databases">
        <title>Evolutionary Origins and Diversification of the Mycorrhizal Mutualists.</title>
        <authorList>
            <consortium name="DOE Joint Genome Institute"/>
            <consortium name="Mycorrhizal Genomics Consortium"/>
            <person name="Kohler A."/>
            <person name="Kuo A."/>
            <person name="Nagy L.G."/>
            <person name="Floudas D."/>
            <person name="Copeland A."/>
            <person name="Barry K.W."/>
            <person name="Cichocki N."/>
            <person name="Veneault-Fourrey C."/>
            <person name="LaButti K."/>
            <person name="Lindquist E.A."/>
            <person name="Lipzen A."/>
            <person name="Lundell T."/>
            <person name="Morin E."/>
            <person name="Murat C."/>
            <person name="Riley R."/>
            <person name="Ohm R."/>
            <person name="Sun H."/>
            <person name="Tunlid A."/>
            <person name="Henrissat B."/>
            <person name="Grigoriev I.V."/>
            <person name="Hibbett D.S."/>
            <person name="Martin F."/>
        </authorList>
    </citation>
    <scope>NUCLEOTIDE SEQUENCE [LARGE SCALE GENOMIC DNA]</scope>
    <source>
        <strain evidence="4">h7</strain>
    </source>
</reference>
<dbReference type="Proteomes" id="UP000053424">
    <property type="component" value="Unassembled WGS sequence"/>
</dbReference>
<protein>
    <recommendedName>
        <fullName evidence="2">Integrase core domain-containing protein</fullName>
    </recommendedName>
</protein>
<evidence type="ECO:0000256" key="1">
    <source>
        <dbReference type="SAM" id="MobiDB-lite"/>
    </source>
</evidence>
<dbReference type="OrthoDB" id="5946233at2759"/>
<sequence>MRKNDKEILRILLDDHIDTDKYGLGINSFRKIRQDLGLERSRRQNHTLASIREDIQALREIFPLAGAREMTSLLFHERNKSVERSLVFEYFEVYESKLMKERKARRLKRRRFWAAGVNDLIAVDQHDKWKRFGLALHVGEDPFCGVIQWLRVWHNNNNPKLVLSYYLDWAEEFGYIPLITQSDLGSENYGIANAQSILRQWHDPRLEGSVQHRWMRSKKNVKPEIAWSQFRRRFTPGFEAIIQKGVTAGWYDTTRPLDVLVFRWLFIPWLQVEINAYVNRINNTRKRADRNKVLPHGPPNDIFTCPERYGCLDFKVKVQPEAFQYVREKFAPASDPVFELVPPIFAQYAGQAYIEIGSPQLNGANIWNVYRDILQRLHGITTADGSQDYVDAVDEWQVSESLQDQGGEHDSVPYPLIEGRELFGGDEQPRDDGSVYLGGVNEGWGLDIELEERLDQMDEADEFEPDELQGGLVFSEDEEDLEGLEERDDW</sequence>
<accession>A0A0C3CSV4</accession>
<evidence type="ECO:0000259" key="2">
    <source>
        <dbReference type="Pfam" id="PF24764"/>
    </source>
</evidence>
<feature type="compositionally biased region" description="Acidic residues" evidence="1">
    <location>
        <begin position="457"/>
        <end position="467"/>
    </location>
</feature>
<keyword evidence="4" id="KW-1185">Reference proteome</keyword>
<dbReference type="PANTHER" id="PTHR46177:SF1">
    <property type="entry name" value="INTEGRASE CATALYTIC DOMAIN-CONTAINING PROTEIN"/>
    <property type="match status" value="1"/>
</dbReference>
<dbReference type="InterPro" id="IPR058913">
    <property type="entry name" value="Integrase_dom_put"/>
</dbReference>
<dbReference type="EMBL" id="KN831770">
    <property type="protein sequence ID" value="KIM47144.1"/>
    <property type="molecule type" value="Genomic_DNA"/>
</dbReference>
<dbReference type="STRING" id="686832.A0A0C3CSV4"/>
<dbReference type="AlphaFoldDB" id="A0A0C3CSV4"/>
<reference evidence="3 4" key="1">
    <citation type="submission" date="2014-04" db="EMBL/GenBank/DDBJ databases">
        <authorList>
            <consortium name="DOE Joint Genome Institute"/>
            <person name="Kuo A."/>
            <person name="Gay G."/>
            <person name="Dore J."/>
            <person name="Kohler A."/>
            <person name="Nagy L.G."/>
            <person name="Floudas D."/>
            <person name="Copeland A."/>
            <person name="Barry K.W."/>
            <person name="Cichocki N."/>
            <person name="Veneault-Fourrey C."/>
            <person name="LaButti K."/>
            <person name="Lindquist E.A."/>
            <person name="Lipzen A."/>
            <person name="Lundell T."/>
            <person name="Morin E."/>
            <person name="Murat C."/>
            <person name="Sun H."/>
            <person name="Tunlid A."/>
            <person name="Henrissat B."/>
            <person name="Grigoriev I.V."/>
            <person name="Hibbett D.S."/>
            <person name="Martin F."/>
            <person name="Nordberg H.P."/>
            <person name="Cantor M.N."/>
            <person name="Hua S.X."/>
        </authorList>
    </citation>
    <scope>NUCLEOTIDE SEQUENCE [LARGE SCALE GENOMIC DNA]</scope>
    <source>
        <strain evidence="4">h7</strain>
    </source>
</reference>
<dbReference type="PANTHER" id="PTHR46177">
    <property type="entry name" value="INTEGRASE CATALYTIC DOMAIN-CONTAINING PROTEIN"/>
    <property type="match status" value="1"/>
</dbReference>
<dbReference type="HOGENOM" id="CLU_038374_0_1_1"/>
<feature type="domain" description="Integrase core" evidence="2">
    <location>
        <begin position="116"/>
        <end position="292"/>
    </location>
</feature>
<name>A0A0C3CSV4_HEBCY</name>
<feature type="region of interest" description="Disordered" evidence="1">
    <location>
        <begin position="453"/>
        <end position="490"/>
    </location>
</feature>
<gene>
    <name evidence="3" type="ORF">M413DRAFT_16575</name>
</gene>
<organism evidence="3 4">
    <name type="scientific">Hebeloma cylindrosporum</name>
    <dbReference type="NCBI Taxonomy" id="76867"/>
    <lineage>
        <taxon>Eukaryota</taxon>
        <taxon>Fungi</taxon>
        <taxon>Dikarya</taxon>
        <taxon>Basidiomycota</taxon>
        <taxon>Agaricomycotina</taxon>
        <taxon>Agaricomycetes</taxon>
        <taxon>Agaricomycetidae</taxon>
        <taxon>Agaricales</taxon>
        <taxon>Agaricineae</taxon>
        <taxon>Hymenogastraceae</taxon>
        <taxon>Hebeloma</taxon>
    </lineage>
</organism>
<evidence type="ECO:0000313" key="4">
    <source>
        <dbReference type="Proteomes" id="UP000053424"/>
    </source>
</evidence>
<proteinExistence type="predicted"/>